<sequence length="452" mass="48232">MPDETANLLLPYLAPEQAQKHVTHNEALTALDAVVQLAVIDRNLTAPPGDATEGDRHIVGDSATDAWESHDGKVAAFQDGAWAFYQPRDGWLAWVIDEARLCYWTGSAWADVADAIAALQNLALLGVGTTADATNPFSAKLNKALWTAKTVAEGGDGDLRYTMNKEGAADVLSLLLQTNWSGRAEIGLVGDDQLTIKVSPDGSDWKEALRADGQTGRLSFPNTNLLSDYAVSLLPDSGRFAGNAAKTNTVGAFSLPAYLTLYNSSTAADAGKFISDNNDYGGTQGTLQATVKDLIDGIRSPAHRRHGVEFRVAEITMGSGTASTPINVESTNYYLSALPSFGPMVPAMTFHAYIRAIDAPVLWSRQAGQTLIVDGVDGTEHALISPADGWVSVTVQHLTDPYLSVGYQPNLWSIYAAASGHRYQLACLALMGGITRVDDNIGVIAGINRWLP</sequence>
<evidence type="ECO:0000313" key="2">
    <source>
        <dbReference type="Proteomes" id="UP000321389"/>
    </source>
</evidence>
<keyword evidence="2" id="KW-1185">Reference proteome</keyword>
<reference evidence="1" key="1">
    <citation type="submission" date="2020-04" db="EMBL/GenBank/DDBJ databases">
        <title>Nitratireductor sp. nov. isolated from mangrove soil.</title>
        <authorList>
            <person name="Ye Y."/>
        </authorList>
    </citation>
    <scope>NUCLEOTIDE SEQUENCE</scope>
    <source>
        <strain evidence="1">SY7</strain>
    </source>
</reference>
<accession>A0A5B8L7L7</accession>
<name>A0A5B8L7L7_9HYPH</name>
<dbReference type="RefSeq" id="WP_167812777.1">
    <property type="nucleotide sequence ID" value="NZ_CP042301.2"/>
</dbReference>
<dbReference type="Pfam" id="PF10983">
    <property type="entry name" value="DUF2793"/>
    <property type="match status" value="1"/>
</dbReference>
<proteinExistence type="predicted"/>
<organism evidence="1 2">
    <name type="scientific">Nitratireductor mangrovi</name>
    <dbReference type="NCBI Taxonomy" id="2599600"/>
    <lineage>
        <taxon>Bacteria</taxon>
        <taxon>Pseudomonadati</taxon>
        <taxon>Pseudomonadota</taxon>
        <taxon>Alphaproteobacteria</taxon>
        <taxon>Hyphomicrobiales</taxon>
        <taxon>Phyllobacteriaceae</taxon>
        <taxon>Nitratireductor</taxon>
    </lineage>
</organism>
<dbReference type="EMBL" id="CP042301">
    <property type="protein sequence ID" value="QDZ03388.2"/>
    <property type="molecule type" value="Genomic_DNA"/>
</dbReference>
<dbReference type="KEGG" id="niy:FQ775_17150"/>
<dbReference type="InterPro" id="IPR021251">
    <property type="entry name" value="DUF2793"/>
</dbReference>
<evidence type="ECO:0000313" key="1">
    <source>
        <dbReference type="EMBL" id="QDZ03388.2"/>
    </source>
</evidence>
<dbReference type="AlphaFoldDB" id="A0A5B8L7L7"/>
<protein>
    <submittedName>
        <fullName evidence="1">DUF2793 domain-containing protein</fullName>
    </submittedName>
</protein>
<dbReference type="Proteomes" id="UP000321389">
    <property type="component" value="Chromosome"/>
</dbReference>
<gene>
    <name evidence="1" type="ORF">FQ775_17150</name>
</gene>